<dbReference type="InterPro" id="IPR019215">
    <property type="entry name" value="DUF2115"/>
</dbReference>
<dbReference type="EMBL" id="CP001338">
    <property type="protein sequence ID" value="ACL16088.1"/>
    <property type="molecule type" value="Genomic_DNA"/>
</dbReference>
<comment type="similarity">
    <text evidence="1">Belongs to the UPF0305 family.</text>
</comment>
<dbReference type="KEGG" id="mpl:Mpal_0722"/>
<keyword evidence="3" id="KW-1185">Reference proteome</keyword>
<sequence length="153" mass="17514">MNGSDLLLRIQSDLEEISGYTSRIAVEIPLRSEEPSTIISRLAVYNYQTYLEIRSLSGIAPDFEIDEKRLGQMYSVLAHYLDRYAPGNEDLHCYVTAISIYLTFIAHKPLHPPGSFSEEIQIVRRGSLYYCSGRRKFIRDNPSLCRFCVCQPA</sequence>
<reference evidence="2 3" key="1">
    <citation type="journal article" date="2015" name="Genome Announc.">
        <title>Complete Genome Sequence of Methanosphaerula palustris E1-9CT, a Hydrogenotrophic Methanogen Isolated from a Minerotrophic Fen Peatland.</title>
        <authorList>
            <person name="Cadillo-Quiroz H."/>
            <person name="Browne P."/>
            <person name="Kyrpides N."/>
            <person name="Woyke T."/>
            <person name="Goodwin L."/>
            <person name="Detter C."/>
            <person name="Yavitt J.B."/>
            <person name="Zinder S.H."/>
        </authorList>
    </citation>
    <scope>NUCLEOTIDE SEQUENCE [LARGE SCALE GENOMIC DNA]</scope>
    <source>
        <strain evidence="3">ATCC BAA-1556 / DSM 19958 / E1-9c</strain>
    </source>
</reference>
<dbReference type="STRING" id="521011.Mpal_0722"/>
<dbReference type="OrthoDB" id="81482at2157"/>
<dbReference type="AlphaFoldDB" id="B8GG14"/>
<name>B8GG14_METPE</name>
<dbReference type="GeneID" id="7271868"/>
<dbReference type="HOGENOM" id="CLU_089549_2_0_2"/>
<evidence type="ECO:0000313" key="2">
    <source>
        <dbReference type="EMBL" id="ACL16088.1"/>
    </source>
</evidence>
<dbReference type="HAMAP" id="MF_00763">
    <property type="entry name" value="UPF0305"/>
    <property type="match status" value="1"/>
</dbReference>
<gene>
    <name evidence="2" type="ordered locus">Mpal_0722</name>
</gene>
<organism evidence="2 3">
    <name type="scientific">Methanosphaerula palustris (strain ATCC BAA-1556 / DSM 19958 / E1-9c)</name>
    <dbReference type="NCBI Taxonomy" id="521011"/>
    <lineage>
        <taxon>Archaea</taxon>
        <taxon>Methanobacteriati</taxon>
        <taxon>Methanobacteriota</taxon>
        <taxon>Stenosarchaea group</taxon>
        <taxon>Methanomicrobia</taxon>
        <taxon>Methanomicrobiales</taxon>
        <taxon>Methanoregulaceae</taxon>
        <taxon>Methanosphaerula</taxon>
    </lineage>
</organism>
<proteinExistence type="inferred from homology"/>
<dbReference type="eggNOG" id="arCOG03215">
    <property type="taxonomic scope" value="Archaea"/>
</dbReference>
<evidence type="ECO:0000256" key="1">
    <source>
        <dbReference type="HAMAP-Rule" id="MF_00763"/>
    </source>
</evidence>
<dbReference type="Proteomes" id="UP000002457">
    <property type="component" value="Chromosome"/>
</dbReference>
<accession>B8GG14</accession>
<evidence type="ECO:0000313" key="3">
    <source>
        <dbReference type="Proteomes" id="UP000002457"/>
    </source>
</evidence>
<dbReference type="RefSeq" id="WP_012617407.1">
    <property type="nucleotide sequence ID" value="NC_011832.1"/>
</dbReference>
<protein>
    <recommendedName>
        <fullName evidence="1">UPF0305 protein Mpal_0722</fullName>
    </recommendedName>
</protein>
<dbReference type="Pfam" id="PF09888">
    <property type="entry name" value="DUF2115"/>
    <property type="match status" value="1"/>
</dbReference>